<dbReference type="Proteomes" id="UP001488805">
    <property type="component" value="Unassembled WGS sequence"/>
</dbReference>
<gene>
    <name evidence="6" type="ORF">VZT92_017211</name>
</gene>
<dbReference type="GO" id="GO:0008270">
    <property type="term" value="F:zinc ion binding"/>
    <property type="evidence" value="ECO:0007669"/>
    <property type="project" value="UniProtKB-KW"/>
</dbReference>
<evidence type="ECO:0000256" key="2">
    <source>
        <dbReference type="ARBA" id="ARBA00022771"/>
    </source>
</evidence>
<dbReference type="InterPro" id="IPR051051">
    <property type="entry name" value="E3_ubiq-ligase_TRIM/RNF"/>
</dbReference>
<dbReference type="CDD" id="cd19769">
    <property type="entry name" value="Bbox2_TRIM16-like"/>
    <property type="match status" value="1"/>
</dbReference>
<evidence type="ECO:0000259" key="5">
    <source>
        <dbReference type="PROSITE" id="PS50119"/>
    </source>
</evidence>
<keyword evidence="7" id="KW-1185">Reference proteome</keyword>
<dbReference type="Gene3D" id="4.10.830.40">
    <property type="match status" value="1"/>
</dbReference>
<dbReference type="SMART" id="SM00336">
    <property type="entry name" value="BBOX"/>
    <property type="match status" value="1"/>
</dbReference>
<proteinExistence type="predicted"/>
<evidence type="ECO:0000256" key="3">
    <source>
        <dbReference type="ARBA" id="ARBA00022833"/>
    </source>
</evidence>
<evidence type="ECO:0000313" key="6">
    <source>
        <dbReference type="EMBL" id="KAK9524845.1"/>
    </source>
</evidence>
<evidence type="ECO:0000256" key="4">
    <source>
        <dbReference type="PROSITE-ProRule" id="PRU00024"/>
    </source>
</evidence>
<keyword evidence="1" id="KW-0479">Metal-binding</keyword>
<protein>
    <recommendedName>
        <fullName evidence="5">B box-type domain-containing protein</fullName>
    </recommendedName>
</protein>
<sequence length="535" mass="60118">MSENLQKDPHVILCDMCTEEDRKPARKTCMKCEISMCVQHLQAHLTTPVLLQTHPLTEPMALCGTTKCPQHGKLLEYYCLDDMTCVCVSCAIEDQHRIHNMKTFSTAHRELTEKLNAEQQALLVKTEDKNVSLEKWEKSEREKLGRSSVHLIEAVTGLRNIALTTVQSSVSARMVSVKTSMSSMQAAQKEKDTFRFLQMYSQVHQDVEKAKAVDLRKGLEPGRERDKLLQEIRKDGEKMVKQAGLFCGSLLSLVDPENHQELTAASSDLIFHPQTFGPGMSLSKDKRKAFYSSGQGQCSATLLIRNIRTVLKFQRWTVSLSRDSDWTVGLCDKQPTHNLKDGHVFGLCCQGNQLSSLTTENDEGAAASVGSGVIFGQQGYFMNTPKKQHRVSSALITHQGKNGDEAVPRPEVVEVFWNFGTSSLSFFSRTGQHQREEIITIKMSHNNWDLAPFVQLGQGSWVRIRCAIWGPQGAATERLKSRMRLASRRLPTPELGEDTQITPQPRNIKIYNAPFSHFGGLIIDDIYTEVVCELH</sequence>
<dbReference type="AlphaFoldDB" id="A0AAW1ES28"/>
<name>A0AAW1ES28_ZOAVI</name>
<dbReference type="PANTHER" id="PTHR25465">
    <property type="entry name" value="B-BOX DOMAIN CONTAINING"/>
    <property type="match status" value="1"/>
</dbReference>
<evidence type="ECO:0000313" key="7">
    <source>
        <dbReference type="Proteomes" id="UP001488805"/>
    </source>
</evidence>
<accession>A0AAW1ES28</accession>
<evidence type="ECO:0000256" key="1">
    <source>
        <dbReference type="ARBA" id="ARBA00022723"/>
    </source>
</evidence>
<reference evidence="6 7" key="1">
    <citation type="journal article" date="2024" name="Genome Biol. Evol.">
        <title>Chromosome-level genome assembly of the viviparous eelpout Zoarces viviparus.</title>
        <authorList>
            <person name="Fuhrmann N."/>
            <person name="Brasseur M.V."/>
            <person name="Bakowski C.E."/>
            <person name="Podsiadlowski L."/>
            <person name="Prost S."/>
            <person name="Krehenwinkel H."/>
            <person name="Mayer C."/>
        </authorList>
    </citation>
    <scope>NUCLEOTIDE SEQUENCE [LARGE SCALE GENOMIC DNA]</scope>
    <source>
        <strain evidence="6">NO-MEL_2022_Ind0_liver</strain>
    </source>
</reference>
<dbReference type="Gene3D" id="3.30.160.60">
    <property type="entry name" value="Classic Zinc Finger"/>
    <property type="match status" value="1"/>
</dbReference>
<dbReference type="SUPFAM" id="SSF49899">
    <property type="entry name" value="Concanavalin A-like lectins/glucanases"/>
    <property type="match status" value="1"/>
</dbReference>
<dbReference type="InterPro" id="IPR013320">
    <property type="entry name" value="ConA-like_dom_sf"/>
</dbReference>
<keyword evidence="2 4" id="KW-0863">Zinc-finger</keyword>
<comment type="caution">
    <text evidence="6">The sequence shown here is derived from an EMBL/GenBank/DDBJ whole genome shotgun (WGS) entry which is preliminary data.</text>
</comment>
<dbReference type="InterPro" id="IPR000315">
    <property type="entry name" value="Znf_B-box"/>
</dbReference>
<dbReference type="PROSITE" id="PS50119">
    <property type="entry name" value="ZF_BBOX"/>
    <property type="match status" value="1"/>
</dbReference>
<dbReference type="Pfam" id="PF00643">
    <property type="entry name" value="zf-B_box"/>
    <property type="match status" value="1"/>
</dbReference>
<dbReference type="Gene3D" id="2.60.120.920">
    <property type="match status" value="1"/>
</dbReference>
<dbReference type="SUPFAM" id="SSF57845">
    <property type="entry name" value="B-box zinc-binding domain"/>
    <property type="match status" value="1"/>
</dbReference>
<dbReference type="EMBL" id="JBCEZU010000145">
    <property type="protein sequence ID" value="KAK9524845.1"/>
    <property type="molecule type" value="Genomic_DNA"/>
</dbReference>
<keyword evidence="3" id="KW-0862">Zinc</keyword>
<organism evidence="6 7">
    <name type="scientific">Zoarces viviparus</name>
    <name type="common">Viviparous eelpout</name>
    <name type="synonym">Blennius viviparus</name>
    <dbReference type="NCBI Taxonomy" id="48416"/>
    <lineage>
        <taxon>Eukaryota</taxon>
        <taxon>Metazoa</taxon>
        <taxon>Chordata</taxon>
        <taxon>Craniata</taxon>
        <taxon>Vertebrata</taxon>
        <taxon>Euteleostomi</taxon>
        <taxon>Actinopterygii</taxon>
        <taxon>Neopterygii</taxon>
        <taxon>Teleostei</taxon>
        <taxon>Neoteleostei</taxon>
        <taxon>Acanthomorphata</taxon>
        <taxon>Eupercaria</taxon>
        <taxon>Perciformes</taxon>
        <taxon>Cottioidei</taxon>
        <taxon>Zoarcales</taxon>
        <taxon>Zoarcidae</taxon>
        <taxon>Zoarcinae</taxon>
        <taxon>Zoarces</taxon>
    </lineage>
</organism>
<dbReference type="CDD" id="cd19802">
    <property type="entry name" value="Bbox1_TRIM8-like"/>
    <property type="match status" value="1"/>
</dbReference>
<dbReference type="PANTHER" id="PTHR25465:SF31">
    <property type="entry name" value="RING-TYPE DOMAIN-CONTAINING PROTEIN"/>
    <property type="match status" value="1"/>
</dbReference>
<feature type="domain" description="B box-type" evidence="5">
    <location>
        <begin position="68"/>
        <end position="104"/>
    </location>
</feature>
<dbReference type="InterPro" id="IPR043136">
    <property type="entry name" value="B30.2/SPRY_sf"/>
</dbReference>